<keyword evidence="11" id="KW-1185">Reference proteome</keyword>
<keyword evidence="4" id="KW-0479">Metal-binding</keyword>
<organism evidence="10 11">
    <name type="scientific">Bacteroides sedimenti</name>
    <dbReference type="NCBI Taxonomy" id="2136147"/>
    <lineage>
        <taxon>Bacteria</taxon>
        <taxon>Pseudomonadati</taxon>
        <taxon>Bacteroidota</taxon>
        <taxon>Bacteroidia</taxon>
        <taxon>Bacteroidales</taxon>
        <taxon>Bacteroidaceae</taxon>
        <taxon>Bacteroides</taxon>
    </lineage>
</organism>
<comment type="cofactor">
    <cofactor evidence="1">
        <name>Mn(2+)</name>
        <dbReference type="ChEBI" id="CHEBI:29035"/>
    </cofactor>
</comment>
<keyword evidence="5" id="KW-0547">Nucleotide-binding</keyword>
<evidence type="ECO:0000256" key="7">
    <source>
        <dbReference type="ARBA" id="ARBA00023134"/>
    </source>
</evidence>
<dbReference type="EMBL" id="AP028055">
    <property type="protein sequence ID" value="BEH00331.1"/>
    <property type="molecule type" value="Genomic_DNA"/>
</dbReference>
<evidence type="ECO:0000256" key="6">
    <source>
        <dbReference type="ARBA" id="ARBA00022800"/>
    </source>
</evidence>
<evidence type="ECO:0000256" key="4">
    <source>
        <dbReference type="ARBA" id="ARBA00022723"/>
    </source>
</evidence>
<dbReference type="PANTHER" id="PTHR43749:SF2">
    <property type="entry name" value="RNA-SPLICING LIGASE RTCB"/>
    <property type="match status" value="1"/>
</dbReference>
<protein>
    <recommendedName>
        <fullName evidence="2">3'-phosphate/5'-hydroxy nucleic acid ligase</fullName>
        <ecNumber evidence="2">6.5.1.8</ecNumber>
    </recommendedName>
</protein>
<evidence type="ECO:0000313" key="10">
    <source>
        <dbReference type="EMBL" id="BEH00331.1"/>
    </source>
</evidence>
<evidence type="ECO:0000256" key="5">
    <source>
        <dbReference type="ARBA" id="ARBA00022741"/>
    </source>
</evidence>
<dbReference type="PANTHER" id="PTHR43749">
    <property type="entry name" value="RNA-SPLICING LIGASE RTCB"/>
    <property type="match status" value="1"/>
</dbReference>
<keyword evidence="6" id="KW-0692">RNA repair</keyword>
<dbReference type="RefSeq" id="WP_353331582.1">
    <property type="nucleotide sequence ID" value="NZ_AP028055.1"/>
</dbReference>
<dbReference type="Gene3D" id="3.90.1860.10">
    <property type="entry name" value="tRNA-splicing ligase RtcB"/>
    <property type="match status" value="1"/>
</dbReference>
<keyword evidence="8" id="KW-0464">Manganese</keyword>
<dbReference type="InterPro" id="IPR001233">
    <property type="entry name" value="RtcB"/>
</dbReference>
<dbReference type="SUPFAM" id="SSF103365">
    <property type="entry name" value="Hypothetical protein PH1602"/>
    <property type="match status" value="1"/>
</dbReference>
<keyword evidence="3 10" id="KW-0436">Ligase</keyword>
<evidence type="ECO:0000256" key="3">
    <source>
        <dbReference type="ARBA" id="ARBA00022598"/>
    </source>
</evidence>
<reference evidence="10 11" key="1">
    <citation type="submission" date="2023-04" db="EMBL/GenBank/DDBJ databases">
        <title>Draft genome sequence of acteroides sedimenti strain YN3PY1.</title>
        <authorList>
            <person name="Yoshida N."/>
        </authorList>
    </citation>
    <scope>NUCLEOTIDE SEQUENCE [LARGE SCALE GENOMIC DNA]</scope>
    <source>
        <strain evidence="10 11">YN3PY1</strain>
    </source>
</reference>
<evidence type="ECO:0000256" key="9">
    <source>
        <dbReference type="ARBA" id="ARBA00047746"/>
    </source>
</evidence>
<name>A0ABM8IJ96_9BACE</name>
<dbReference type="InterPro" id="IPR052915">
    <property type="entry name" value="RtcB-like"/>
</dbReference>
<sequence length="394" mass="44799">MKKIRNCIGNETFIFAETIEPEAFEQIKKLCDYEPYQKARIRVMPDVHVGKGCTIGMTMVVTDKITPNLVGVDIGCGVLTVKLANREIDFEKLDRVIRSKIPNGSDVHEKPRKEFDFTRLRCRNSVDLAKAQLSIGTLGGGNHFIEVGQSQQSGDNYLIIHSGSRKLGGEVCRYYQEKAYRNLFEDTGVKEAIIEHLKSKGRKREIEAELKRHKMPLVDKELAFLTGSDFNDYMNDMAIVQRFASLNRKTMAEIILEEMGLTESRHFETVHNYIDFKRMILRKGAVSAEKGELLLIPINMCDGSLLCRGKGNEEWNYSAPHGAGRLMSRSKAKETISMDEYISLMKDVYSTCVVRRTLDEAPQAYKSIDEIRSVIVDTVEILTVIKPLYNFKAH</sequence>
<evidence type="ECO:0000256" key="1">
    <source>
        <dbReference type="ARBA" id="ARBA00001936"/>
    </source>
</evidence>
<keyword evidence="7" id="KW-0342">GTP-binding</keyword>
<dbReference type="InterPro" id="IPR036025">
    <property type="entry name" value="RtcB-like_sf"/>
</dbReference>
<evidence type="ECO:0000256" key="8">
    <source>
        <dbReference type="ARBA" id="ARBA00023211"/>
    </source>
</evidence>
<dbReference type="Pfam" id="PF01139">
    <property type="entry name" value="RtcB"/>
    <property type="match status" value="2"/>
</dbReference>
<dbReference type="Proteomes" id="UP001496674">
    <property type="component" value="Chromosome"/>
</dbReference>
<evidence type="ECO:0000256" key="2">
    <source>
        <dbReference type="ARBA" id="ARBA00012726"/>
    </source>
</evidence>
<dbReference type="GO" id="GO:0016874">
    <property type="term" value="F:ligase activity"/>
    <property type="evidence" value="ECO:0007669"/>
    <property type="project" value="UniProtKB-KW"/>
</dbReference>
<evidence type="ECO:0000313" key="11">
    <source>
        <dbReference type="Proteomes" id="UP001496674"/>
    </source>
</evidence>
<proteinExistence type="predicted"/>
<dbReference type="EC" id="6.5.1.8" evidence="2"/>
<comment type="catalytic activity">
    <reaction evidence="9">
        <text>a 3'-end 3'-phospho-ribonucleotide-RNA + a 5'-end dephospho-ribonucleoside-RNA + GTP = a ribonucleotidyl-ribonucleotide-RNA + GMP + diphosphate</text>
        <dbReference type="Rhea" id="RHEA:68076"/>
        <dbReference type="Rhea" id="RHEA-COMP:10463"/>
        <dbReference type="Rhea" id="RHEA-COMP:13936"/>
        <dbReference type="Rhea" id="RHEA-COMP:17355"/>
        <dbReference type="ChEBI" id="CHEBI:33019"/>
        <dbReference type="ChEBI" id="CHEBI:37565"/>
        <dbReference type="ChEBI" id="CHEBI:58115"/>
        <dbReference type="ChEBI" id="CHEBI:83062"/>
        <dbReference type="ChEBI" id="CHEBI:138284"/>
        <dbReference type="ChEBI" id="CHEBI:173118"/>
        <dbReference type="EC" id="6.5.1.8"/>
    </reaction>
</comment>
<accession>A0ABM8IJ96</accession>
<gene>
    <name evidence="10" type="ORF">BSYN_25950</name>
</gene>